<name>X1E202_9ZZZZ</name>
<accession>X1E202</accession>
<protein>
    <submittedName>
        <fullName evidence="1">Uncharacterized protein</fullName>
    </submittedName>
</protein>
<dbReference type="AlphaFoldDB" id="X1E202"/>
<gene>
    <name evidence="1" type="ORF">S01H4_56089</name>
</gene>
<dbReference type="EMBL" id="BART01032463">
    <property type="protein sequence ID" value="GAH11199.1"/>
    <property type="molecule type" value="Genomic_DNA"/>
</dbReference>
<comment type="caution">
    <text evidence="1">The sequence shown here is derived from an EMBL/GenBank/DDBJ whole genome shotgun (WGS) entry which is preliminary data.</text>
</comment>
<sequence>MVLKINPLKYSCPFCGKKLESRFSKCFNIYCQGQKFNVSNLVIYRLNPNLGIGRVIRRLEIPTSKSLDEDDTHFITKFKVSFRNNIIKIIHPIDLIHYIFQEEDKIKTAPSGICQIEVFRVYKVLGNITIELTEYLKGQGYKSEAHHPFGGKLLDGPHVVAANLGIMGRNGLIITPEFGP</sequence>
<feature type="non-terminal residue" evidence="1">
    <location>
        <position position="180"/>
    </location>
</feature>
<evidence type="ECO:0000313" key="1">
    <source>
        <dbReference type="EMBL" id="GAH11199.1"/>
    </source>
</evidence>
<organism evidence="1">
    <name type="scientific">marine sediment metagenome</name>
    <dbReference type="NCBI Taxonomy" id="412755"/>
    <lineage>
        <taxon>unclassified sequences</taxon>
        <taxon>metagenomes</taxon>
        <taxon>ecological metagenomes</taxon>
    </lineage>
</organism>
<proteinExistence type="predicted"/>
<reference evidence="1" key="1">
    <citation type="journal article" date="2014" name="Front. Microbiol.">
        <title>High frequency of phylogenetically diverse reductive dehalogenase-homologous genes in deep subseafloor sedimentary metagenomes.</title>
        <authorList>
            <person name="Kawai M."/>
            <person name="Futagami T."/>
            <person name="Toyoda A."/>
            <person name="Takaki Y."/>
            <person name="Nishi S."/>
            <person name="Hori S."/>
            <person name="Arai W."/>
            <person name="Tsubouchi T."/>
            <person name="Morono Y."/>
            <person name="Uchiyama I."/>
            <person name="Ito T."/>
            <person name="Fujiyama A."/>
            <person name="Inagaki F."/>
            <person name="Takami H."/>
        </authorList>
    </citation>
    <scope>NUCLEOTIDE SEQUENCE</scope>
    <source>
        <strain evidence="1">Expedition CK06-06</strain>
    </source>
</reference>